<protein>
    <submittedName>
        <fullName evidence="2 4">Uncharacterized protein</fullName>
    </submittedName>
</protein>
<organism evidence="4">
    <name type="scientific">Nippostrongylus brasiliensis</name>
    <name type="common">Rat hookworm</name>
    <dbReference type="NCBI Taxonomy" id="27835"/>
    <lineage>
        <taxon>Eukaryota</taxon>
        <taxon>Metazoa</taxon>
        <taxon>Ecdysozoa</taxon>
        <taxon>Nematoda</taxon>
        <taxon>Chromadorea</taxon>
        <taxon>Rhabditida</taxon>
        <taxon>Rhabditina</taxon>
        <taxon>Rhabditomorpha</taxon>
        <taxon>Strongyloidea</taxon>
        <taxon>Heligmosomidae</taxon>
        <taxon>Nippostrongylus</taxon>
    </lineage>
</organism>
<feature type="compositionally biased region" description="Low complexity" evidence="1">
    <location>
        <begin position="12"/>
        <end position="26"/>
    </location>
</feature>
<evidence type="ECO:0000256" key="1">
    <source>
        <dbReference type="SAM" id="MobiDB-lite"/>
    </source>
</evidence>
<keyword evidence="3" id="KW-1185">Reference proteome</keyword>
<name>A0A0N4Y2A8_NIPBR</name>
<reference evidence="4" key="1">
    <citation type="submission" date="2017-02" db="UniProtKB">
        <authorList>
            <consortium name="WormBaseParasite"/>
        </authorList>
    </citation>
    <scope>IDENTIFICATION</scope>
</reference>
<gene>
    <name evidence="2" type="ORF">NBR_LOCUS9836</name>
</gene>
<evidence type="ECO:0000313" key="4">
    <source>
        <dbReference type="WBParaSite" id="NBR_0000983501-mRNA-1"/>
    </source>
</evidence>
<proteinExistence type="predicted"/>
<feature type="region of interest" description="Disordered" evidence="1">
    <location>
        <begin position="1"/>
        <end position="52"/>
    </location>
</feature>
<dbReference type="WBParaSite" id="NBR_0000983501-mRNA-1">
    <property type="protein sequence ID" value="NBR_0000983501-mRNA-1"/>
    <property type="gene ID" value="NBR_0000983501"/>
</dbReference>
<dbReference type="AlphaFoldDB" id="A0A0N4Y2A8"/>
<accession>A0A0N4Y2A8</accession>
<reference evidence="2 3" key="2">
    <citation type="submission" date="2018-11" db="EMBL/GenBank/DDBJ databases">
        <authorList>
            <consortium name="Pathogen Informatics"/>
        </authorList>
    </citation>
    <scope>NUCLEOTIDE SEQUENCE [LARGE SCALE GENOMIC DNA]</scope>
</reference>
<feature type="compositionally biased region" description="Basic and acidic residues" evidence="1">
    <location>
        <begin position="39"/>
        <end position="52"/>
    </location>
</feature>
<evidence type="ECO:0000313" key="2">
    <source>
        <dbReference type="EMBL" id="VDL73425.1"/>
    </source>
</evidence>
<sequence>MKSRRCFMMAAGESQGSQNNSQQEVSDVPSELRTLNGRRAQENWKKGQGKEENARLRQPFLRFLPISIKKF</sequence>
<evidence type="ECO:0000313" key="3">
    <source>
        <dbReference type="Proteomes" id="UP000271162"/>
    </source>
</evidence>
<dbReference type="EMBL" id="UYSL01020208">
    <property type="protein sequence ID" value="VDL73425.1"/>
    <property type="molecule type" value="Genomic_DNA"/>
</dbReference>
<dbReference type="Proteomes" id="UP000271162">
    <property type="component" value="Unassembled WGS sequence"/>
</dbReference>